<feature type="domain" description="Thiamine phosphate synthase/TenI" evidence="3">
    <location>
        <begin position="3"/>
        <end position="169"/>
    </location>
</feature>
<evidence type="ECO:0000256" key="2">
    <source>
        <dbReference type="ARBA" id="ARBA00022977"/>
    </source>
</evidence>
<dbReference type="AlphaFoldDB" id="A0A383BSL7"/>
<dbReference type="InterPro" id="IPR022998">
    <property type="entry name" value="ThiamineP_synth_TenI"/>
</dbReference>
<dbReference type="CDD" id="cd00564">
    <property type="entry name" value="TMP_TenI"/>
    <property type="match status" value="1"/>
</dbReference>
<dbReference type="InterPro" id="IPR013785">
    <property type="entry name" value="Aldolase_TIM"/>
</dbReference>
<feature type="non-terminal residue" evidence="4">
    <location>
        <position position="1"/>
    </location>
</feature>
<dbReference type="GO" id="GO:0005737">
    <property type="term" value="C:cytoplasm"/>
    <property type="evidence" value="ECO:0007669"/>
    <property type="project" value="TreeGrafter"/>
</dbReference>
<reference evidence="4" key="1">
    <citation type="submission" date="2018-05" db="EMBL/GenBank/DDBJ databases">
        <authorList>
            <person name="Lanie J.A."/>
            <person name="Ng W.-L."/>
            <person name="Kazmierczak K.M."/>
            <person name="Andrzejewski T.M."/>
            <person name="Davidsen T.M."/>
            <person name="Wayne K.J."/>
            <person name="Tettelin H."/>
            <person name="Glass J.I."/>
            <person name="Rusch D."/>
            <person name="Podicherti R."/>
            <person name="Tsui H.-C.T."/>
            <person name="Winkler M.E."/>
        </authorList>
    </citation>
    <scope>NUCLEOTIDE SEQUENCE</scope>
</reference>
<name>A0A383BSL7_9ZZZZ</name>
<dbReference type="Pfam" id="PF02581">
    <property type="entry name" value="TMP-TENI"/>
    <property type="match status" value="1"/>
</dbReference>
<dbReference type="EMBL" id="UINC01202883">
    <property type="protein sequence ID" value="SVE22894.1"/>
    <property type="molecule type" value="Genomic_DNA"/>
</dbReference>
<gene>
    <name evidence="4" type="ORF">METZ01_LOCUS475748</name>
</gene>
<proteinExistence type="predicted"/>
<dbReference type="PANTHER" id="PTHR20857:SF15">
    <property type="entry name" value="THIAMINE-PHOSPHATE SYNTHASE"/>
    <property type="match status" value="1"/>
</dbReference>
<accession>A0A383BSL7</accession>
<protein>
    <recommendedName>
        <fullName evidence="3">Thiamine phosphate synthase/TenI domain-containing protein</fullName>
    </recommendedName>
</protein>
<dbReference type="GO" id="GO:0009228">
    <property type="term" value="P:thiamine biosynthetic process"/>
    <property type="evidence" value="ECO:0007669"/>
    <property type="project" value="UniProtKB-KW"/>
</dbReference>
<dbReference type="PANTHER" id="PTHR20857">
    <property type="entry name" value="THIAMINE-PHOSPHATE PYROPHOSPHORYLASE"/>
    <property type="match status" value="1"/>
</dbReference>
<dbReference type="Gene3D" id="3.20.20.70">
    <property type="entry name" value="Aldolase class I"/>
    <property type="match status" value="1"/>
</dbReference>
<dbReference type="InterPro" id="IPR036206">
    <property type="entry name" value="ThiamineP_synth_sf"/>
</dbReference>
<keyword evidence="2" id="KW-0784">Thiamine biosynthesis</keyword>
<evidence type="ECO:0000256" key="1">
    <source>
        <dbReference type="ARBA" id="ARBA00004948"/>
    </source>
</evidence>
<comment type="pathway">
    <text evidence="1">Cofactor biosynthesis; thiamine diphosphate biosynthesis.</text>
</comment>
<dbReference type="SUPFAM" id="SSF51391">
    <property type="entry name" value="Thiamin phosphate synthase"/>
    <property type="match status" value="1"/>
</dbReference>
<sequence length="170" mass="17881">VFYPIVDAETAKDFSWTVSDLSAALFDGGATMVQLRCQYHSMSQFLTCADELVSRAARYGARVIINNRVDIAMMSGADGVHVGQGDLLVPTVKEFLSGHRVIGLSTHTAEQFAESLLLDVDYAAVGPIYETRTKDTGYAAVGLGAIASARAAAGQLPIVAIGGITVENAA</sequence>
<dbReference type="GO" id="GO:0004789">
    <property type="term" value="F:thiamine-phosphate diphosphorylase activity"/>
    <property type="evidence" value="ECO:0007669"/>
    <property type="project" value="TreeGrafter"/>
</dbReference>
<evidence type="ECO:0000259" key="3">
    <source>
        <dbReference type="Pfam" id="PF02581"/>
    </source>
</evidence>
<organism evidence="4">
    <name type="scientific">marine metagenome</name>
    <dbReference type="NCBI Taxonomy" id="408172"/>
    <lineage>
        <taxon>unclassified sequences</taxon>
        <taxon>metagenomes</taxon>
        <taxon>ecological metagenomes</taxon>
    </lineage>
</organism>
<evidence type="ECO:0000313" key="4">
    <source>
        <dbReference type="EMBL" id="SVE22894.1"/>
    </source>
</evidence>
<feature type="non-terminal residue" evidence="4">
    <location>
        <position position="170"/>
    </location>
</feature>